<organism evidence="2 3">
    <name type="scientific">Bos mutus</name>
    <name type="common">wild yak</name>
    <dbReference type="NCBI Taxonomy" id="72004"/>
    <lineage>
        <taxon>Eukaryota</taxon>
        <taxon>Metazoa</taxon>
        <taxon>Chordata</taxon>
        <taxon>Craniata</taxon>
        <taxon>Vertebrata</taxon>
        <taxon>Euteleostomi</taxon>
        <taxon>Mammalia</taxon>
        <taxon>Eutheria</taxon>
        <taxon>Laurasiatheria</taxon>
        <taxon>Artiodactyla</taxon>
        <taxon>Ruminantia</taxon>
        <taxon>Pecora</taxon>
        <taxon>Bovidae</taxon>
        <taxon>Bovinae</taxon>
        <taxon>Bos</taxon>
    </lineage>
</organism>
<comment type="caution">
    <text evidence="2">The sequence shown here is derived from an EMBL/GenBank/DDBJ whole genome shotgun (WGS) entry which is preliminary data.</text>
</comment>
<evidence type="ECO:0000313" key="2">
    <source>
        <dbReference type="EMBL" id="MXQ87023.1"/>
    </source>
</evidence>
<dbReference type="AlphaFoldDB" id="A0A6B0RI40"/>
<feature type="region of interest" description="Disordered" evidence="1">
    <location>
        <begin position="28"/>
        <end position="53"/>
    </location>
</feature>
<keyword evidence="3" id="KW-1185">Reference proteome</keyword>
<accession>A0A6B0RI40</accession>
<evidence type="ECO:0000313" key="3">
    <source>
        <dbReference type="Proteomes" id="UP000322234"/>
    </source>
</evidence>
<gene>
    <name evidence="2" type="ORF">E5288_WYG007761</name>
</gene>
<proteinExistence type="predicted"/>
<feature type="compositionally biased region" description="Basic and acidic residues" evidence="1">
    <location>
        <begin position="275"/>
        <end position="289"/>
    </location>
</feature>
<sequence length="334" mass="35258">MGPLKPKVTQPPELCGLRSSSLFERQVEHCPPGSCGQSQVTPDGRVGDTDSRQGLQHLTPLSIFVGNRRPWKGWTLIPGKRASEESLAMCPGQPYDLTVVYAKVLWKALVPPAPSISTRDGVGRKRTELSFTPVTIRAKGEIVAKGDSPSPVCSKKHLRVEPPSPGPLHAFQGGETQPPRQLQGRHDGNSPVTALQQPWANGAVVLCDDDRVVLLGHFVADVPGITTLDYGTDVYLILCPSDLVKGGHAGTGSAGPTGARETIRGPGGSGLRVSPADEKGALGEARGAESRLSPAGAEGSSGPRDGWIGFVDQQYFGKSDSLSDLQKIALLHHG</sequence>
<feature type="region of interest" description="Disordered" evidence="1">
    <location>
        <begin position="147"/>
        <end position="191"/>
    </location>
</feature>
<dbReference type="Proteomes" id="UP000322234">
    <property type="component" value="Unassembled WGS sequence"/>
</dbReference>
<reference evidence="2" key="1">
    <citation type="submission" date="2019-10" db="EMBL/GenBank/DDBJ databases">
        <title>The sequence and de novo assembly of the wild yak genome.</title>
        <authorList>
            <person name="Liu Y."/>
        </authorList>
    </citation>
    <scope>NUCLEOTIDE SEQUENCE [LARGE SCALE GENOMIC DNA]</scope>
    <source>
        <strain evidence="2">WY2019</strain>
    </source>
</reference>
<name>A0A6B0RI40_9CETA</name>
<evidence type="ECO:0000256" key="1">
    <source>
        <dbReference type="SAM" id="MobiDB-lite"/>
    </source>
</evidence>
<dbReference type="EMBL" id="VBQZ03000036">
    <property type="protein sequence ID" value="MXQ87023.1"/>
    <property type="molecule type" value="Genomic_DNA"/>
</dbReference>
<protein>
    <submittedName>
        <fullName evidence="2">Uncharacterized protein</fullName>
    </submittedName>
</protein>
<feature type="region of interest" description="Disordered" evidence="1">
    <location>
        <begin position="248"/>
        <end position="306"/>
    </location>
</feature>